<organism evidence="1 2">
    <name type="scientific">Aquimarina celericrescens</name>
    <dbReference type="NCBI Taxonomy" id="1964542"/>
    <lineage>
        <taxon>Bacteria</taxon>
        <taxon>Pseudomonadati</taxon>
        <taxon>Bacteroidota</taxon>
        <taxon>Flavobacteriia</taxon>
        <taxon>Flavobacteriales</taxon>
        <taxon>Flavobacteriaceae</taxon>
        <taxon>Aquimarina</taxon>
    </lineage>
</organism>
<protein>
    <submittedName>
        <fullName evidence="1">DUF4625 domain-containing protein</fullName>
    </submittedName>
</protein>
<accession>A0ABW5ASL9</accession>
<dbReference type="Proteomes" id="UP001597344">
    <property type="component" value="Unassembled WGS sequence"/>
</dbReference>
<proteinExistence type="predicted"/>
<sequence>MKLHKLLWMSSCLLLISCLGEDDTGDTDLSAPKIRANDNLSVIQPDHFMRTTTDDTEIPLAFTVEDDNGIQEIKIESHSGFDGHTHGKSMAPKNSRFKLFSYFELIGNENIQNSKRFIRSSEDQKNIYLDERNTQIDFNDLILAGPYHFSIQATDVAGNQTRYQDNSTYHTTLYINRSYAPQVDISSIDIPGKNISGKIIRNLSHSASSDIAFLWIYIEQPNPNNQAQEGTIIREWIWGKSNWPHQFRPNEGQPLPDTKQLDLGTLLENATDFYSNLSGNKFCIWAEDTIGNITVKKLPIN</sequence>
<comment type="caution">
    <text evidence="1">The sequence shown here is derived from an EMBL/GenBank/DDBJ whole genome shotgun (WGS) entry which is preliminary data.</text>
</comment>
<evidence type="ECO:0000313" key="1">
    <source>
        <dbReference type="EMBL" id="MFD2185716.1"/>
    </source>
</evidence>
<gene>
    <name evidence="1" type="ORF">ACFSJT_02865</name>
</gene>
<dbReference type="PROSITE" id="PS51257">
    <property type="entry name" value="PROKAR_LIPOPROTEIN"/>
    <property type="match status" value="1"/>
</dbReference>
<dbReference type="Pfam" id="PF15418">
    <property type="entry name" value="DUF4625"/>
    <property type="match status" value="1"/>
</dbReference>
<name>A0ABW5ASL9_9FLAO</name>
<reference evidence="2" key="1">
    <citation type="journal article" date="2019" name="Int. J. Syst. Evol. Microbiol.">
        <title>The Global Catalogue of Microorganisms (GCM) 10K type strain sequencing project: providing services to taxonomists for standard genome sequencing and annotation.</title>
        <authorList>
            <consortium name="The Broad Institute Genomics Platform"/>
            <consortium name="The Broad Institute Genome Sequencing Center for Infectious Disease"/>
            <person name="Wu L."/>
            <person name="Ma J."/>
        </authorList>
    </citation>
    <scope>NUCLEOTIDE SEQUENCE [LARGE SCALE GENOMIC DNA]</scope>
    <source>
        <strain evidence="2">DT92</strain>
    </source>
</reference>
<evidence type="ECO:0000313" key="2">
    <source>
        <dbReference type="Proteomes" id="UP001597344"/>
    </source>
</evidence>
<dbReference type="RefSeq" id="WP_378318691.1">
    <property type="nucleotide sequence ID" value="NZ_JBHUHY010000002.1"/>
</dbReference>
<keyword evidence="2" id="KW-1185">Reference proteome</keyword>
<dbReference type="EMBL" id="JBHUHY010000002">
    <property type="protein sequence ID" value="MFD2185716.1"/>
    <property type="molecule type" value="Genomic_DNA"/>
</dbReference>
<dbReference type="InterPro" id="IPR027829">
    <property type="entry name" value="DUF4625"/>
</dbReference>